<comment type="caution">
    <text evidence="2">The sequence shown here is derived from an EMBL/GenBank/DDBJ whole genome shotgun (WGS) entry which is preliminary data.</text>
</comment>
<accession>A0A5C4W9S7</accession>
<keyword evidence="3" id="KW-1185">Reference proteome</keyword>
<dbReference type="InterPro" id="IPR036691">
    <property type="entry name" value="Endo/exonu/phosph_ase_sf"/>
</dbReference>
<dbReference type="InterPro" id="IPR005135">
    <property type="entry name" value="Endo/exonuclease/phosphatase"/>
</dbReference>
<dbReference type="GO" id="GO:0004527">
    <property type="term" value="F:exonuclease activity"/>
    <property type="evidence" value="ECO:0007669"/>
    <property type="project" value="UniProtKB-KW"/>
</dbReference>
<organism evidence="2 3">
    <name type="scientific">Nonomuraea phyllanthi</name>
    <dbReference type="NCBI Taxonomy" id="2219224"/>
    <lineage>
        <taxon>Bacteria</taxon>
        <taxon>Bacillati</taxon>
        <taxon>Actinomycetota</taxon>
        <taxon>Actinomycetes</taxon>
        <taxon>Streptosporangiales</taxon>
        <taxon>Streptosporangiaceae</taxon>
        <taxon>Nonomuraea</taxon>
    </lineage>
</organism>
<feature type="compositionally biased region" description="Basic and acidic residues" evidence="1">
    <location>
        <begin position="172"/>
        <end position="205"/>
    </location>
</feature>
<gene>
    <name evidence="2" type="ORF">FH608_025300</name>
</gene>
<protein>
    <submittedName>
        <fullName evidence="2">Endonuclease/exonuclease/phosphatase</fullName>
    </submittedName>
</protein>
<dbReference type="Gene3D" id="3.60.10.10">
    <property type="entry name" value="Endonuclease/exonuclease/phosphatase"/>
    <property type="match status" value="1"/>
</dbReference>
<dbReference type="AlphaFoldDB" id="A0A5C4W9S7"/>
<dbReference type="GO" id="GO:0004519">
    <property type="term" value="F:endonuclease activity"/>
    <property type="evidence" value="ECO:0007669"/>
    <property type="project" value="UniProtKB-KW"/>
</dbReference>
<dbReference type="Pfam" id="PF03372">
    <property type="entry name" value="Exo_endo_phos"/>
    <property type="match status" value="1"/>
</dbReference>
<dbReference type="OrthoDB" id="3820230at2"/>
<feature type="region of interest" description="Disordered" evidence="1">
    <location>
        <begin position="172"/>
        <end position="207"/>
    </location>
</feature>
<name>A0A5C4W9S7_9ACTN</name>
<evidence type="ECO:0000313" key="2">
    <source>
        <dbReference type="EMBL" id="KAB8192902.1"/>
    </source>
</evidence>
<proteinExistence type="predicted"/>
<dbReference type="Proteomes" id="UP000312512">
    <property type="component" value="Unassembled WGS sequence"/>
</dbReference>
<evidence type="ECO:0000313" key="3">
    <source>
        <dbReference type="Proteomes" id="UP000312512"/>
    </source>
</evidence>
<keyword evidence="2" id="KW-0540">Nuclease</keyword>
<accession>A0A5P9Z8P1</accession>
<keyword evidence="2" id="KW-0378">Hydrolase</keyword>
<sequence>MTIRVGTYNLHGMRDSVPALTRVIAAMRADVLCVQEAPRLRRSRRGALAAAAGLRVATPGRVGGVAVFTGPRVRVLHAESHALRLFLGLERRGLALAVVDVAGARLAVGSLHLDLHDSARVHHAAEAVALMERAAGRFGATIVLGGDINEQAHQPAWRLLAGRLADCHAVAARERQGDRAPQGERRGERERRGDGAEIAPERPADEGLTFTSARPAVRIDGVFAAREAHVVSCGGVDASSADLAGASDHLPVVAELRIGH</sequence>
<dbReference type="EMBL" id="VDLX02000009">
    <property type="protein sequence ID" value="KAB8192902.1"/>
    <property type="molecule type" value="Genomic_DNA"/>
</dbReference>
<evidence type="ECO:0000256" key="1">
    <source>
        <dbReference type="SAM" id="MobiDB-lite"/>
    </source>
</evidence>
<keyword evidence="2" id="KW-0255">Endonuclease</keyword>
<reference evidence="2 3" key="1">
    <citation type="submission" date="2019-10" db="EMBL/GenBank/DDBJ databases">
        <title>Nonomuraea sp. nov., isolated from Phyllanthus amarus.</title>
        <authorList>
            <person name="Klykleung N."/>
            <person name="Tanasupawat S."/>
        </authorList>
    </citation>
    <scope>NUCLEOTIDE SEQUENCE [LARGE SCALE GENOMIC DNA]</scope>
    <source>
        <strain evidence="2 3">PA1-10</strain>
    </source>
</reference>
<dbReference type="SUPFAM" id="SSF56219">
    <property type="entry name" value="DNase I-like"/>
    <property type="match status" value="1"/>
</dbReference>
<keyword evidence="2" id="KW-0269">Exonuclease</keyword>